<dbReference type="EMBL" id="UYSU01001875">
    <property type="protein sequence ID" value="VDL87151.1"/>
    <property type="molecule type" value="Genomic_DNA"/>
</dbReference>
<evidence type="ECO:0000313" key="3">
    <source>
        <dbReference type="WBParaSite" id="SSLN_0000125001-mRNA-1"/>
    </source>
</evidence>
<reference evidence="3" key="1">
    <citation type="submission" date="2016-06" db="UniProtKB">
        <authorList>
            <consortium name="WormBaseParasite"/>
        </authorList>
    </citation>
    <scope>IDENTIFICATION</scope>
</reference>
<evidence type="ECO:0000313" key="2">
    <source>
        <dbReference type="Proteomes" id="UP000275846"/>
    </source>
</evidence>
<gene>
    <name evidence="1" type="ORF">SSLN_LOCUS1201</name>
</gene>
<dbReference type="AlphaFoldDB" id="A0A183SAF3"/>
<accession>A0A183SAF3</accession>
<reference evidence="1 2" key="2">
    <citation type="submission" date="2018-11" db="EMBL/GenBank/DDBJ databases">
        <authorList>
            <consortium name="Pathogen Informatics"/>
        </authorList>
    </citation>
    <scope>NUCLEOTIDE SEQUENCE [LARGE SCALE GENOMIC DNA]</scope>
    <source>
        <strain evidence="1 2">NST_G2</strain>
    </source>
</reference>
<name>A0A183SAF3_SCHSO</name>
<proteinExistence type="predicted"/>
<sequence length="91" mass="10200">MTSIVARELVRYKLDIDALVETQFSEKGQLEELGAIYTFFCCGWTEAKPSDPGVTFAIWNDIIGRLPCLPQDINNRLISLRLPSSAPTLLQ</sequence>
<organism evidence="3">
    <name type="scientific">Schistocephalus solidus</name>
    <name type="common">Tapeworm</name>
    <dbReference type="NCBI Taxonomy" id="70667"/>
    <lineage>
        <taxon>Eukaryota</taxon>
        <taxon>Metazoa</taxon>
        <taxon>Spiralia</taxon>
        <taxon>Lophotrochozoa</taxon>
        <taxon>Platyhelminthes</taxon>
        <taxon>Cestoda</taxon>
        <taxon>Eucestoda</taxon>
        <taxon>Diphyllobothriidea</taxon>
        <taxon>Diphyllobothriidae</taxon>
        <taxon>Schistocephalus</taxon>
    </lineage>
</organism>
<dbReference type="Proteomes" id="UP000275846">
    <property type="component" value="Unassembled WGS sequence"/>
</dbReference>
<evidence type="ECO:0000313" key="1">
    <source>
        <dbReference type="EMBL" id="VDL87151.1"/>
    </source>
</evidence>
<keyword evidence="2" id="KW-1185">Reference proteome</keyword>
<dbReference type="WBParaSite" id="SSLN_0000125001-mRNA-1">
    <property type="protein sequence ID" value="SSLN_0000125001-mRNA-1"/>
    <property type="gene ID" value="SSLN_0000125001"/>
</dbReference>
<protein>
    <submittedName>
        <fullName evidence="3">Dynein_AAA_lid domain-containing protein</fullName>
    </submittedName>
</protein>